<sequence>MFSLNPTTAWGTLLPGIVLGSAVNCIFQIKSHQTLSLLKETGTMAYHGLSLYGLIVFVLVFGVPVTLGIVTVSLILINLSRICHHDDEHVNIWHFAISNVLWEETDLPAITPSIMDHLIPISSLSILDIEKITYTSRVPIFAGRKWELNKNAKKQTLKQKQAQDTSSDLEEWEDGEGSFVSVVPDTSNQTSGCQEYNPRKPDGKPSLKWSEEQKWVMCMAYKKVYPLHSPVFPFESQEYKHPHRQWSPEFRNTPIPDATNTQKPNVVLLDCNVQPKSWAHVLTCVEITESDLGAHRDILLFKGMTTKGYLMMQEQPWHCFVIIFSLAANNLHTHYTDRLGLIITRPISIVGNLMQCDVGDKAIGWIEDKKKERLLIISILWRSQGLFSCGTICYRVQDRHGCDYALKDCWVDKAKKDHEERVLEIVWGIPNVVTLMDAWDVEYEGQPDSTLWIHNLHGTFSLGFCSHKAMMKRNILHGDLSPNNFIIFDGCGYYIDFDQAQIITESNTSVRSWGTGTVPYMSIRLLYAATAIDRANGRGSAMIEHTASDDLESLFYILINFITTFDGPMAVEDMGAAAAAYKSGLVLVPWCKKELMNLTTTYFGGLKDLTRSDADLKCSGITHEEIEEVLNAWISHEGADESLPLEKLRPTSPLLSELALL</sequence>
<proteinExistence type="predicted"/>
<dbReference type="Pfam" id="PF17667">
    <property type="entry name" value="Pkinase_fungal"/>
    <property type="match status" value="2"/>
</dbReference>
<organism evidence="4 5">
    <name type="scientific">Suillus discolor</name>
    <dbReference type="NCBI Taxonomy" id="1912936"/>
    <lineage>
        <taxon>Eukaryota</taxon>
        <taxon>Fungi</taxon>
        <taxon>Dikarya</taxon>
        <taxon>Basidiomycota</taxon>
        <taxon>Agaricomycotina</taxon>
        <taxon>Agaricomycetes</taxon>
        <taxon>Agaricomycetidae</taxon>
        <taxon>Boletales</taxon>
        <taxon>Suillineae</taxon>
        <taxon>Suillaceae</taxon>
        <taxon>Suillus</taxon>
    </lineage>
</organism>
<accession>A0A9P7JR36</accession>
<evidence type="ECO:0000313" key="4">
    <source>
        <dbReference type="EMBL" id="KAG2100718.1"/>
    </source>
</evidence>
<feature type="region of interest" description="Disordered" evidence="1">
    <location>
        <begin position="183"/>
        <end position="207"/>
    </location>
</feature>
<dbReference type="InterPro" id="IPR040976">
    <property type="entry name" value="Pkinase_fungal"/>
</dbReference>
<feature type="transmembrane region" description="Helical" evidence="2">
    <location>
        <begin position="12"/>
        <end position="29"/>
    </location>
</feature>
<dbReference type="Gene3D" id="1.10.510.10">
    <property type="entry name" value="Transferase(Phosphotransferase) domain 1"/>
    <property type="match status" value="1"/>
</dbReference>
<feature type="compositionally biased region" description="Basic and acidic residues" evidence="1">
    <location>
        <begin position="197"/>
        <end position="207"/>
    </location>
</feature>
<protein>
    <recommendedName>
        <fullName evidence="3">Fungal-type protein kinase domain-containing protein</fullName>
    </recommendedName>
</protein>
<dbReference type="InterPro" id="IPR008266">
    <property type="entry name" value="Tyr_kinase_AS"/>
</dbReference>
<keyword evidence="5" id="KW-1185">Reference proteome</keyword>
<dbReference type="GO" id="GO:0004672">
    <property type="term" value="F:protein kinase activity"/>
    <property type="evidence" value="ECO:0007669"/>
    <property type="project" value="InterPro"/>
</dbReference>
<dbReference type="SUPFAM" id="SSF56112">
    <property type="entry name" value="Protein kinase-like (PK-like)"/>
    <property type="match status" value="1"/>
</dbReference>
<dbReference type="RefSeq" id="XP_041289661.1">
    <property type="nucleotide sequence ID" value="XM_041433985.1"/>
</dbReference>
<dbReference type="OrthoDB" id="2636366at2759"/>
<name>A0A9P7JR36_9AGAM</name>
<dbReference type="EMBL" id="JABBWM010000053">
    <property type="protein sequence ID" value="KAG2100718.1"/>
    <property type="molecule type" value="Genomic_DNA"/>
</dbReference>
<reference evidence="4" key="1">
    <citation type="journal article" date="2020" name="New Phytol.">
        <title>Comparative genomics reveals dynamic genome evolution in host specialist ectomycorrhizal fungi.</title>
        <authorList>
            <person name="Lofgren L.A."/>
            <person name="Nguyen N.H."/>
            <person name="Vilgalys R."/>
            <person name="Ruytinx J."/>
            <person name="Liao H.L."/>
            <person name="Branco S."/>
            <person name="Kuo A."/>
            <person name="LaButti K."/>
            <person name="Lipzen A."/>
            <person name="Andreopoulos W."/>
            <person name="Pangilinan J."/>
            <person name="Riley R."/>
            <person name="Hundley H."/>
            <person name="Na H."/>
            <person name="Barry K."/>
            <person name="Grigoriev I.V."/>
            <person name="Stajich J.E."/>
            <person name="Kennedy P.G."/>
        </authorList>
    </citation>
    <scope>NUCLEOTIDE SEQUENCE</scope>
    <source>
        <strain evidence="4">FC423</strain>
    </source>
</reference>
<keyword evidence="2" id="KW-1133">Transmembrane helix</keyword>
<comment type="caution">
    <text evidence="4">The sequence shown here is derived from an EMBL/GenBank/DDBJ whole genome shotgun (WGS) entry which is preliminary data.</text>
</comment>
<evidence type="ECO:0000313" key="5">
    <source>
        <dbReference type="Proteomes" id="UP000823399"/>
    </source>
</evidence>
<dbReference type="InterPro" id="IPR011009">
    <property type="entry name" value="Kinase-like_dom_sf"/>
</dbReference>
<feature type="domain" description="Fungal-type protein kinase" evidence="3">
    <location>
        <begin position="367"/>
        <end position="450"/>
    </location>
</feature>
<evidence type="ECO:0000256" key="2">
    <source>
        <dbReference type="SAM" id="Phobius"/>
    </source>
</evidence>
<dbReference type="GeneID" id="64696244"/>
<dbReference type="AlphaFoldDB" id="A0A9P7JR36"/>
<dbReference type="Proteomes" id="UP000823399">
    <property type="component" value="Unassembled WGS sequence"/>
</dbReference>
<feature type="domain" description="Fungal-type protein kinase" evidence="3">
    <location>
        <begin position="466"/>
        <end position="559"/>
    </location>
</feature>
<feature type="transmembrane region" description="Helical" evidence="2">
    <location>
        <begin position="49"/>
        <end position="77"/>
    </location>
</feature>
<evidence type="ECO:0000256" key="1">
    <source>
        <dbReference type="SAM" id="MobiDB-lite"/>
    </source>
</evidence>
<feature type="compositionally biased region" description="Polar residues" evidence="1">
    <location>
        <begin position="184"/>
        <end position="194"/>
    </location>
</feature>
<keyword evidence="2" id="KW-0472">Membrane</keyword>
<evidence type="ECO:0000259" key="3">
    <source>
        <dbReference type="Pfam" id="PF17667"/>
    </source>
</evidence>
<gene>
    <name evidence="4" type="ORF">F5147DRAFT_655502</name>
</gene>
<dbReference type="PANTHER" id="PTHR38248:SF2">
    <property type="entry name" value="FUNK1 11"/>
    <property type="match status" value="1"/>
</dbReference>
<dbReference type="PROSITE" id="PS00109">
    <property type="entry name" value="PROTEIN_KINASE_TYR"/>
    <property type="match status" value="1"/>
</dbReference>
<dbReference type="PANTHER" id="PTHR38248">
    <property type="entry name" value="FUNK1 6"/>
    <property type="match status" value="1"/>
</dbReference>
<keyword evidence="2" id="KW-0812">Transmembrane</keyword>